<feature type="domain" description="HTH cro/C1-type" evidence="3">
    <location>
        <begin position="7"/>
        <end position="61"/>
    </location>
</feature>
<dbReference type="CDD" id="cd00093">
    <property type="entry name" value="HTH_XRE"/>
    <property type="match status" value="1"/>
</dbReference>
<organism evidence="4 6">
    <name type="scientific">Paenibacillus elgii</name>
    <dbReference type="NCBI Taxonomy" id="189691"/>
    <lineage>
        <taxon>Bacteria</taxon>
        <taxon>Bacillati</taxon>
        <taxon>Bacillota</taxon>
        <taxon>Bacilli</taxon>
        <taxon>Bacillales</taxon>
        <taxon>Paenibacillaceae</taxon>
        <taxon>Paenibacillus</taxon>
    </lineage>
</organism>
<dbReference type="GO" id="GO:0003677">
    <property type="term" value="F:DNA binding"/>
    <property type="evidence" value="ECO:0007669"/>
    <property type="project" value="UniProtKB-KW"/>
</dbReference>
<reference evidence="6" key="1">
    <citation type="submission" date="2016-01" db="EMBL/GenBank/DDBJ databases">
        <title>Draft genome of Chromobacterium sp. F49.</title>
        <authorList>
            <person name="Hong K.W."/>
        </authorList>
    </citation>
    <scope>NUCLEOTIDE SEQUENCE [LARGE SCALE GENOMIC DNA]</scope>
    <source>
        <strain evidence="6">M63</strain>
    </source>
</reference>
<keyword evidence="6" id="KW-1185">Reference proteome</keyword>
<evidence type="ECO:0000313" key="4">
    <source>
        <dbReference type="EMBL" id="KZE78622.1"/>
    </source>
</evidence>
<dbReference type="OrthoDB" id="2365258at2"/>
<dbReference type="InterPro" id="IPR001387">
    <property type="entry name" value="Cro/C1-type_HTH"/>
</dbReference>
<dbReference type="Gene3D" id="1.10.260.40">
    <property type="entry name" value="lambda repressor-like DNA-binding domains"/>
    <property type="match status" value="1"/>
</dbReference>
<dbReference type="PANTHER" id="PTHR46558:SF11">
    <property type="entry name" value="HTH-TYPE TRANSCRIPTIONAL REGULATOR XRE"/>
    <property type="match status" value="1"/>
</dbReference>
<evidence type="ECO:0000256" key="2">
    <source>
        <dbReference type="SAM" id="MobiDB-lite"/>
    </source>
</evidence>
<keyword evidence="1" id="KW-0238">DNA-binding</keyword>
<name>A0A165R4E0_9BACL</name>
<evidence type="ECO:0000313" key="6">
    <source>
        <dbReference type="Proteomes" id="UP000076563"/>
    </source>
</evidence>
<dbReference type="SUPFAM" id="SSF47413">
    <property type="entry name" value="lambda repressor-like DNA-binding domains"/>
    <property type="match status" value="1"/>
</dbReference>
<dbReference type="RefSeq" id="WP_063182822.1">
    <property type="nucleotide sequence ID" value="NZ_LQRA01000055.1"/>
</dbReference>
<dbReference type="Proteomes" id="UP000244184">
    <property type="component" value="Unassembled WGS sequence"/>
</dbReference>
<feature type="region of interest" description="Disordered" evidence="2">
    <location>
        <begin position="1"/>
        <end position="20"/>
    </location>
</feature>
<proteinExistence type="predicted"/>
<protein>
    <submittedName>
        <fullName evidence="5">XRE family transcriptional regulator</fullName>
    </submittedName>
</protein>
<reference evidence="5 7" key="3">
    <citation type="submission" date="2018-03" db="EMBL/GenBank/DDBJ databases">
        <title>Genome sequence of Paenibacillus elgii strain AC13 an antimicrobial compound producing bacteria.</title>
        <authorList>
            <person name="Kurokawa A.S."/>
            <person name="Araujo J.F."/>
            <person name="Costa R.A."/>
            <person name="Ortega D.B."/>
            <person name="Pires A.S."/>
            <person name="Pappas G.J.Jr."/>
            <person name="Franco O.L."/>
            <person name="Barreto C."/>
            <person name="Magalhaes B.S."/>
            <person name="Kruger R.H."/>
        </authorList>
    </citation>
    <scope>NUCLEOTIDE SEQUENCE [LARGE SCALE GENOMIC DNA]</scope>
    <source>
        <strain evidence="5 7">AC13</strain>
    </source>
</reference>
<dbReference type="Pfam" id="PF01381">
    <property type="entry name" value="HTH_3"/>
    <property type="match status" value="1"/>
</dbReference>
<sequence>MTFGERLKQSRNRKQMTQEQVAQKIGIDFTTISKYENDRSQPDNEVLQKLAQLYGVSIDWLLVGSLNEPGDKKKINRLIIDGEPEELTADEAGHLKDSLEMYRLLKEKRSKEAKN</sequence>
<dbReference type="PANTHER" id="PTHR46558">
    <property type="entry name" value="TRACRIPTIONAL REGULATORY PROTEIN-RELATED-RELATED"/>
    <property type="match status" value="1"/>
</dbReference>
<accession>A0A165R4E0</accession>
<dbReference type="EMBL" id="PYHP01000050">
    <property type="protein sequence ID" value="PUA37603.1"/>
    <property type="molecule type" value="Genomic_DNA"/>
</dbReference>
<dbReference type="AlphaFoldDB" id="A0A165R4E0"/>
<dbReference type="InterPro" id="IPR010982">
    <property type="entry name" value="Lambda_DNA-bd_dom_sf"/>
</dbReference>
<reference evidence="4" key="2">
    <citation type="submission" date="2016-01" db="EMBL/GenBank/DDBJ databases">
        <authorList>
            <person name="McClelland M."/>
            <person name="Jain A."/>
            <person name="Saraogi P."/>
            <person name="Mendelson R."/>
            <person name="Westerman R."/>
            <person name="SanMiguel P."/>
            <person name="Csonka L."/>
        </authorList>
    </citation>
    <scope>NUCLEOTIDE SEQUENCE</scope>
    <source>
        <strain evidence="4">M63</strain>
    </source>
</reference>
<evidence type="ECO:0000259" key="3">
    <source>
        <dbReference type="PROSITE" id="PS50943"/>
    </source>
</evidence>
<dbReference type="EMBL" id="LQRA01000055">
    <property type="protein sequence ID" value="KZE78622.1"/>
    <property type="molecule type" value="Genomic_DNA"/>
</dbReference>
<evidence type="ECO:0000313" key="5">
    <source>
        <dbReference type="EMBL" id="PUA37603.1"/>
    </source>
</evidence>
<dbReference type="Proteomes" id="UP000076563">
    <property type="component" value="Unassembled WGS sequence"/>
</dbReference>
<evidence type="ECO:0000256" key="1">
    <source>
        <dbReference type="ARBA" id="ARBA00023125"/>
    </source>
</evidence>
<dbReference type="SMART" id="SM00530">
    <property type="entry name" value="HTH_XRE"/>
    <property type="match status" value="1"/>
</dbReference>
<evidence type="ECO:0000313" key="7">
    <source>
        <dbReference type="Proteomes" id="UP000244184"/>
    </source>
</evidence>
<comment type="caution">
    <text evidence="4">The sequence shown here is derived from an EMBL/GenBank/DDBJ whole genome shotgun (WGS) entry which is preliminary data.</text>
</comment>
<dbReference type="PROSITE" id="PS50943">
    <property type="entry name" value="HTH_CROC1"/>
    <property type="match status" value="1"/>
</dbReference>
<gene>
    <name evidence="4" type="ORF">AV654_02400</name>
    <name evidence="5" type="ORF">C8Z91_19890</name>
</gene>